<feature type="transmembrane region" description="Helical" evidence="1">
    <location>
        <begin position="310"/>
        <end position="338"/>
    </location>
</feature>
<evidence type="ECO:0000256" key="1">
    <source>
        <dbReference type="SAM" id="Phobius"/>
    </source>
</evidence>
<dbReference type="AlphaFoldDB" id="A0A7C9VY73"/>
<organism evidence="2 3">
    <name type="scientific">Lentzea alba</name>
    <dbReference type="NCBI Taxonomy" id="2714351"/>
    <lineage>
        <taxon>Bacteria</taxon>
        <taxon>Bacillati</taxon>
        <taxon>Actinomycetota</taxon>
        <taxon>Actinomycetes</taxon>
        <taxon>Pseudonocardiales</taxon>
        <taxon>Pseudonocardiaceae</taxon>
        <taxon>Lentzea</taxon>
    </lineage>
</organism>
<reference evidence="2 3" key="1">
    <citation type="submission" date="2020-03" db="EMBL/GenBank/DDBJ databases">
        <title>Isolation and identification of active actinomycetes.</title>
        <authorList>
            <person name="Sun X."/>
        </authorList>
    </citation>
    <scope>NUCLEOTIDE SEQUENCE [LARGE SCALE GENOMIC DNA]</scope>
    <source>
        <strain evidence="2 3">NEAU-D13</strain>
    </source>
</reference>
<protein>
    <recommendedName>
        <fullName evidence="4">Peptide zinc metalloprotease protein</fullName>
    </recommendedName>
</protein>
<keyword evidence="3" id="KW-1185">Reference proteome</keyword>
<dbReference type="EMBL" id="JAAMPJ010000003">
    <property type="protein sequence ID" value="NGY59979.1"/>
    <property type="molecule type" value="Genomic_DNA"/>
</dbReference>
<keyword evidence="1" id="KW-1133">Transmembrane helix</keyword>
<feature type="transmembrane region" description="Helical" evidence="1">
    <location>
        <begin position="140"/>
        <end position="159"/>
    </location>
</feature>
<accession>A0A7C9VY73</accession>
<sequence>MSVRLHRLTMVAERDGVMVGRPDTGSYAMFPAEGAETLRQLGAGKPVDEVAAWYESECGTPLDFDDFFEVLDELGFLVPEDVDAPVAKPVRWQRVGRWAFSWPAWVLYVAVMVAAVVAMVRVPSLRPSYELFFFTEHISLIPIVLTFTQIPLVLLHEWFHVLAGRRLGLPSTLGIGRRLYYLVAETRLDALLSVSRRQRYLPFLAGMLLDLILVAVFTLTAAVLMGENVPAWVPGMVLAISFSTLLRLVWQFMFYLETDLYHVIATALRCADLQNATRFFIRSQVRRLLRRPPPVPDAEWTDRDLVVARWYAPLLVLGYGFSLGSLAWAGIPTVWRFWSTVFERLAAPDTPASEVVDTLIFLSMAVAQLGLLIYVTVRDRRARKRTRAMQGELA</sequence>
<keyword evidence="1" id="KW-0472">Membrane</keyword>
<evidence type="ECO:0000313" key="3">
    <source>
        <dbReference type="Proteomes" id="UP000481360"/>
    </source>
</evidence>
<feature type="transmembrane region" description="Helical" evidence="1">
    <location>
        <begin position="358"/>
        <end position="377"/>
    </location>
</feature>
<dbReference type="RefSeq" id="WP_166045990.1">
    <property type="nucleotide sequence ID" value="NZ_JAAMPJ010000003.1"/>
</dbReference>
<dbReference type="Proteomes" id="UP000481360">
    <property type="component" value="Unassembled WGS sequence"/>
</dbReference>
<feature type="transmembrane region" description="Helical" evidence="1">
    <location>
        <begin position="200"/>
        <end position="225"/>
    </location>
</feature>
<evidence type="ECO:0008006" key="4">
    <source>
        <dbReference type="Google" id="ProtNLM"/>
    </source>
</evidence>
<comment type="caution">
    <text evidence="2">The sequence shown here is derived from an EMBL/GenBank/DDBJ whole genome shotgun (WGS) entry which is preliminary data.</text>
</comment>
<gene>
    <name evidence="2" type="ORF">G7043_13705</name>
</gene>
<feature type="transmembrane region" description="Helical" evidence="1">
    <location>
        <begin position="231"/>
        <end position="250"/>
    </location>
</feature>
<evidence type="ECO:0000313" key="2">
    <source>
        <dbReference type="EMBL" id="NGY59979.1"/>
    </source>
</evidence>
<proteinExistence type="predicted"/>
<name>A0A7C9VY73_9PSEU</name>
<feature type="transmembrane region" description="Helical" evidence="1">
    <location>
        <begin position="98"/>
        <end position="120"/>
    </location>
</feature>
<keyword evidence="1" id="KW-0812">Transmembrane</keyword>